<name>A0A6A6SV53_9PLEO</name>
<gene>
    <name evidence="8" type="ORF">K491DRAFT_89904</name>
</gene>
<dbReference type="GO" id="GO:0031965">
    <property type="term" value="C:nuclear membrane"/>
    <property type="evidence" value="ECO:0007669"/>
    <property type="project" value="UniProtKB-SubCell"/>
</dbReference>
<evidence type="ECO:0000256" key="5">
    <source>
        <dbReference type="ARBA" id="ARBA00023242"/>
    </source>
</evidence>
<evidence type="ECO:0000256" key="2">
    <source>
        <dbReference type="ARBA" id="ARBA00022692"/>
    </source>
</evidence>
<reference evidence="8" key="1">
    <citation type="journal article" date="2020" name="Stud. Mycol.">
        <title>101 Dothideomycetes genomes: a test case for predicting lifestyles and emergence of pathogens.</title>
        <authorList>
            <person name="Haridas S."/>
            <person name="Albert R."/>
            <person name="Binder M."/>
            <person name="Bloem J."/>
            <person name="Labutti K."/>
            <person name="Salamov A."/>
            <person name="Andreopoulos B."/>
            <person name="Baker S."/>
            <person name="Barry K."/>
            <person name="Bills G."/>
            <person name="Bluhm B."/>
            <person name="Cannon C."/>
            <person name="Castanera R."/>
            <person name="Culley D."/>
            <person name="Daum C."/>
            <person name="Ezra D."/>
            <person name="Gonzalez J."/>
            <person name="Henrissat B."/>
            <person name="Kuo A."/>
            <person name="Liang C."/>
            <person name="Lipzen A."/>
            <person name="Lutzoni F."/>
            <person name="Magnuson J."/>
            <person name="Mondo S."/>
            <person name="Nolan M."/>
            <person name="Ohm R."/>
            <person name="Pangilinan J."/>
            <person name="Park H.-J."/>
            <person name="Ramirez L."/>
            <person name="Alfaro M."/>
            <person name="Sun H."/>
            <person name="Tritt A."/>
            <person name="Yoshinaga Y."/>
            <person name="Zwiers L.-H."/>
            <person name="Turgeon B."/>
            <person name="Goodwin S."/>
            <person name="Spatafora J."/>
            <person name="Crous P."/>
            <person name="Grigoriev I."/>
        </authorList>
    </citation>
    <scope>NUCLEOTIDE SEQUENCE</scope>
    <source>
        <strain evidence="8">CBS 122681</strain>
    </source>
</reference>
<keyword evidence="4 7" id="KW-0472">Membrane</keyword>
<dbReference type="PANTHER" id="PTHR12265">
    <property type="entry name" value="TRANSMEMBRANE PROTEIN 53"/>
    <property type="match status" value="1"/>
</dbReference>
<dbReference type="AlphaFoldDB" id="A0A6A6SV53"/>
<dbReference type="InterPro" id="IPR008547">
    <property type="entry name" value="DUF829_TMEM53"/>
</dbReference>
<protein>
    <recommendedName>
        <fullName evidence="10">Indole-diterpene biosynthesis protein-like protein PaxU</fullName>
    </recommendedName>
</protein>
<evidence type="ECO:0000256" key="1">
    <source>
        <dbReference type="ARBA" id="ARBA00004126"/>
    </source>
</evidence>
<evidence type="ECO:0008006" key="10">
    <source>
        <dbReference type="Google" id="ProtNLM"/>
    </source>
</evidence>
<comment type="subcellular location">
    <subcellularLocation>
        <location evidence="6">Endomembrane system</location>
        <topology evidence="6">Single-pass membrane protein</topology>
    </subcellularLocation>
    <subcellularLocation>
        <location evidence="1">Nucleus membrane</location>
    </subcellularLocation>
</comment>
<keyword evidence="9" id="KW-1185">Reference proteome</keyword>
<evidence type="ECO:0000256" key="4">
    <source>
        <dbReference type="ARBA" id="ARBA00023136"/>
    </source>
</evidence>
<dbReference type="OrthoDB" id="77878at2759"/>
<organism evidence="8 9">
    <name type="scientific">Lophiostoma macrostomum CBS 122681</name>
    <dbReference type="NCBI Taxonomy" id="1314788"/>
    <lineage>
        <taxon>Eukaryota</taxon>
        <taxon>Fungi</taxon>
        <taxon>Dikarya</taxon>
        <taxon>Ascomycota</taxon>
        <taxon>Pezizomycotina</taxon>
        <taxon>Dothideomycetes</taxon>
        <taxon>Pleosporomycetidae</taxon>
        <taxon>Pleosporales</taxon>
        <taxon>Lophiostomataceae</taxon>
        <taxon>Lophiostoma</taxon>
    </lineage>
</organism>
<keyword evidence="5" id="KW-0539">Nucleus</keyword>
<accession>A0A6A6SV53</accession>
<evidence type="ECO:0000256" key="6">
    <source>
        <dbReference type="ARBA" id="ARBA00037847"/>
    </source>
</evidence>
<dbReference type="PANTHER" id="PTHR12265:SF30">
    <property type="entry name" value="TRANSMEMBRANE PROTEIN 53"/>
    <property type="match status" value="1"/>
</dbReference>
<keyword evidence="3 7" id="KW-1133">Transmembrane helix</keyword>
<keyword evidence="2 7" id="KW-0812">Transmembrane</keyword>
<evidence type="ECO:0000313" key="9">
    <source>
        <dbReference type="Proteomes" id="UP000799324"/>
    </source>
</evidence>
<dbReference type="EMBL" id="MU004425">
    <property type="protein sequence ID" value="KAF2651462.1"/>
    <property type="molecule type" value="Genomic_DNA"/>
</dbReference>
<dbReference type="Pfam" id="PF05705">
    <property type="entry name" value="DUF829"/>
    <property type="match status" value="1"/>
</dbReference>
<dbReference type="Proteomes" id="UP000799324">
    <property type="component" value="Unassembled WGS sequence"/>
</dbReference>
<proteinExistence type="predicted"/>
<sequence>MTGTKQSAIIPGFTCVAPSIWERLPVLHSRFRWEKSNESPKAPDLILLFTWTGAHGRHILKHADTYQSLFPSSTIMIITTSIKDLWFRNSRSQPRRLRPAINRILAYKHIDNILVHAYSEGGSNKVVEFADAYRVETGVRLPCTALLLDSTPGHPRYLRLCNAARLSLPSIPILGVLGFGICVVVLGIFWILYRCIKGWENNFISRTRRKLLDDTIWDLTVPRCYFFSQADELIWWKDVLQHARESIEMGVPVLHVCFQRSAHCRHAADYPISYWDAVAMTWKRASDTAALLRKKQSITWPLEAAVRTGYKSTISESGSECTLTV</sequence>
<evidence type="ECO:0000313" key="8">
    <source>
        <dbReference type="EMBL" id="KAF2651462.1"/>
    </source>
</evidence>
<feature type="transmembrane region" description="Helical" evidence="7">
    <location>
        <begin position="171"/>
        <end position="193"/>
    </location>
</feature>
<evidence type="ECO:0000256" key="3">
    <source>
        <dbReference type="ARBA" id="ARBA00022989"/>
    </source>
</evidence>
<evidence type="ECO:0000256" key="7">
    <source>
        <dbReference type="SAM" id="Phobius"/>
    </source>
</evidence>